<sequence>MGKNKMQLHHITLLTGDIDSTSHFYTQILGFRFIKNSVNQENPTRRHIYFGNYNGQPGTVTTFIEVPRLGTRYDEDSYIQGLDYYAPAKGSKFWQQHLTTNNITFSNQNDILSFTDPQGTPIRICFIAEEPAAASVIRNSTIPPQYQLLRLKNTNIYVTDLDAEEHFFTEMTGIETVNHLLNLDLGQSITLMPAEQPGTKRFGRGSIDHVALSAVDKNEIAAIRNSGNERNFHFEKEIDRKYFYSVYFRDPNRNRIEFATLAPGFTVDEDLDSLGEKLGLPDNLEPLREELIDFYANEGVNFKS</sequence>
<dbReference type="GO" id="GO:0016829">
    <property type="term" value="F:lyase activity"/>
    <property type="evidence" value="ECO:0007669"/>
    <property type="project" value="UniProtKB-KW"/>
</dbReference>
<dbReference type="PROSITE" id="PS51819">
    <property type="entry name" value="VOC"/>
    <property type="match status" value="2"/>
</dbReference>
<feature type="domain" description="VOC" evidence="1">
    <location>
        <begin position="7"/>
        <end position="127"/>
    </location>
</feature>
<dbReference type="AlphaFoldDB" id="A0A0R1GZ30"/>
<dbReference type="InterPro" id="IPR037523">
    <property type="entry name" value="VOC_core"/>
</dbReference>
<evidence type="ECO:0000313" key="2">
    <source>
        <dbReference type="EMBL" id="KRK37267.1"/>
    </source>
</evidence>
<dbReference type="SUPFAM" id="SSF54593">
    <property type="entry name" value="Glyoxalase/Bleomycin resistance protein/Dihydroxybiphenyl dioxygenase"/>
    <property type="match status" value="1"/>
</dbReference>
<reference evidence="2 3" key="1">
    <citation type="journal article" date="2015" name="Genome Announc.">
        <title>Expanding the biotechnology potential of lactobacilli through comparative genomics of 213 strains and associated genera.</title>
        <authorList>
            <person name="Sun Z."/>
            <person name="Harris H.M."/>
            <person name="McCann A."/>
            <person name="Guo C."/>
            <person name="Argimon S."/>
            <person name="Zhang W."/>
            <person name="Yang X."/>
            <person name="Jeffery I.B."/>
            <person name="Cooney J.C."/>
            <person name="Kagawa T.F."/>
            <person name="Liu W."/>
            <person name="Song Y."/>
            <person name="Salvetti E."/>
            <person name="Wrobel A."/>
            <person name="Rasinkangas P."/>
            <person name="Parkhill J."/>
            <person name="Rea M.C."/>
            <person name="O'Sullivan O."/>
            <person name="Ritari J."/>
            <person name="Douillard F.P."/>
            <person name="Paul Ross R."/>
            <person name="Yang R."/>
            <person name="Briner A.E."/>
            <person name="Felis G.E."/>
            <person name="de Vos W.M."/>
            <person name="Barrangou R."/>
            <person name="Klaenhammer T.R."/>
            <person name="Caufield P.W."/>
            <person name="Cui Y."/>
            <person name="Zhang H."/>
            <person name="O'Toole P.W."/>
        </authorList>
    </citation>
    <scope>NUCLEOTIDE SEQUENCE [LARGE SCALE GENOMIC DNA]</scope>
    <source>
        <strain evidence="2 3">DSM 20534</strain>
    </source>
</reference>
<dbReference type="Gene3D" id="3.10.180.10">
    <property type="entry name" value="2,3-Dihydroxybiphenyl 1,2-Dioxygenase, domain 1"/>
    <property type="match status" value="2"/>
</dbReference>
<keyword evidence="2" id="KW-0456">Lyase</keyword>
<name>A0A0R1GZ30_9LACO</name>
<gene>
    <name evidence="2" type="ORF">FC62_GL001382</name>
</gene>
<evidence type="ECO:0000259" key="1">
    <source>
        <dbReference type="PROSITE" id="PS51819"/>
    </source>
</evidence>
<dbReference type="InterPro" id="IPR004360">
    <property type="entry name" value="Glyas_Fos-R_dOase_dom"/>
</dbReference>
<protein>
    <submittedName>
        <fullName evidence="2">Lactoylglutathione lyase related lyase</fullName>
    </submittedName>
</protein>
<accession>A0A0R1GZ30</accession>
<organism evidence="2 3">
    <name type="scientific">Amylolactobacillus amylotrophicus DSM 20534</name>
    <dbReference type="NCBI Taxonomy" id="1423722"/>
    <lineage>
        <taxon>Bacteria</taxon>
        <taxon>Bacillati</taxon>
        <taxon>Bacillota</taxon>
        <taxon>Bacilli</taxon>
        <taxon>Lactobacillales</taxon>
        <taxon>Lactobacillaceae</taxon>
        <taxon>Amylolactobacillus</taxon>
    </lineage>
</organism>
<dbReference type="PANTHER" id="PTHR36110">
    <property type="entry name" value="RING-CLEAVING DIOXYGENASE MHQE-RELATED"/>
    <property type="match status" value="1"/>
</dbReference>
<dbReference type="InterPro" id="IPR029068">
    <property type="entry name" value="Glyas_Bleomycin-R_OHBP_Dase"/>
</dbReference>
<proteinExistence type="predicted"/>
<dbReference type="Proteomes" id="UP000050909">
    <property type="component" value="Unassembled WGS sequence"/>
</dbReference>
<dbReference type="Pfam" id="PF00903">
    <property type="entry name" value="Glyoxalase"/>
    <property type="match status" value="2"/>
</dbReference>
<comment type="caution">
    <text evidence="2">The sequence shown here is derived from an EMBL/GenBank/DDBJ whole genome shotgun (WGS) entry which is preliminary data.</text>
</comment>
<dbReference type="InterPro" id="IPR052537">
    <property type="entry name" value="Extradiol_RC_dioxygenase"/>
</dbReference>
<evidence type="ECO:0000313" key="3">
    <source>
        <dbReference type="Proteomes" id="UP000050909"/>
    </source>
</evidence>
<dbReference type="PANTHER" id="PTHR36110:SF4">
    <property type="entry name" value="RING-CLEAVING DIOXYGENASE MHQA-RELATED"/>
    <property type="match status" value="1"/>
</dbReference>
<feature type="domain" description="VOC" evidence="1">
    <location>
        <begin position="150"/>
        <end position="261"/>
    </location>
</feature>
<dbReference type="EMBL" id="AZCV01000006">
    <property type="protein sequence ID" value="KRK37267.1"/>
    <property type="molecule type" value="Genomic_DNA"/>
</dbReference>
<keyword evidence="3" id="KW-1185">Reference proteome</keyword>
<dbReference type="PATRIC" id="fig|1423722.3.peg.1408"/>